<name>A0ACB6ZB90_THEGA</name>
<dbReference type="Proteomes" id="UP000886501">
    <property type="component" value="Unassembled WGS sequence"/>
</dbReference>
<evidence type="ECO:0000313" key="2">
    <source>
        <dbReference type="Proteomes" id="UP000886501"/>
    </source>
</evidence>
<evidence type="ECO:0000313" key="1">
    <source>
        <dbReference type="EMBL" id="KAF9646804.1"/>
    </source>
</evidence>
<organism evidence="1 2">
    <name type="scientific">Thelephora ganbajun</name>
    <name type="common">Ganba fungus</name>
    <dbReference type="NCBI Taxonomy" id="370292"/>
    <lineage>
        <taxon>Eukaryota</taxon>
        <taxon>Fungi</taxon>
        <taxon>Dikarya</taxon>
        <taxon>Basidiomycota</taxon>
        <taxon>Agaricomycotina</taxon>
        <taxon>Agaricomycetes</taxon>
        <taxon>Thelephorales</taxon>
        <taxon>Thelephoraceae</taxon>
        <taxon>Thelephora</taxon>
    </lineage>
</organism>
<proteinExistence type="predicted"/>
<comment type="caution">
    <text evidence="1">The sequence shown here is derived from an EMBL/GenBank/DDBJ whole genome shotgun (WGS) entry which is preliminary data.</text>
</comment>
<reference evidence="1" key="2">
    <citation type="journal article" date="2020" name="Nat. Commun.">
        <title>Large-scale genome sequencing of mycorrhizal fungi provides insights into the early evolution of symbiotic traits.</title>
        <authorList>
            <person name="Miyauchi S."/>
            <person name="Kiss E."/>
            <person name="Kuo A."/>
            <person name="Drula E."/>
            <person name="Kohler A."/>
            <person name="Sanchez-Garcia M."/>
            <person name="Morin E."/>
            <person name="Andreopoulos B."/>
            <person name="Barry K.W."/>
            <person name="Bonito G."/>
            <person name="Buee M."/>
            <person name="Carver A."/>
            <person name="Chen C."/>
            <person name="Cichocki N."/>
            <person name="Clum A."/>
            <person name="Culley D."/>
            <person name="Crous P.W."/>
            <person name="Fauchery L."/>
            <person name="Girlanda M."/>
            <person name="Hayes R.D."/>
            <person name="Keri Z."/>
            <person name="LaButti K."/>
            <person name="Lipzen A."/>
            <person name="Lombard V."/>
            <person name="Magnuson J."/>
            <person name="Maillard F."/>
            <person name="Murat C."/>
            <person name="Nolan M."/>
            <person name="Ohm R.A."/>
            <person name="Pangilinan J."/>
            <person name="Pereira M.F."/>
            <person name="Perotto S."/>
            <person name="Peter M."/>
            <person name="Pfister S."/>
            <person name="Riley R."/>
            <person name="Sitrit Y."/>
            <person name="Stielow J.B."/>
            <person name="Szollosi G."/>
            <person name="Zifcakova L."/>
            <person name="Stursova M."/>
            <person name="Spatafora J.W."/>
            <person name="Tedersoo L."/>
            <person name="Vaario L.M."/>
            <person name="Yamada A."/>
            <person name="Yan M."/>
            <person name="Wang P."/>
            <person name="Xu J."/>
            <person name="Bruns T."/>
            <person name="Baldrian P."/>
            <person name="Vilgalys R."/>
            <person name="Dunand C."/>
            <person name="Henrissat B."/>
            <person name="Grigoriev I.V."/>
            <person name="Hibbett D."/>
            <person name="Nagy L.G."/>
            <person name="Martin F.M."/>
        </authorList>
    </citation>
    <scope>NUCLEOTIDE SEQUENCE</scope>
    <source>
        <strain evidence="1">P2</strain>
    </source>
</reference>
<gene>
    <name evidence="1" type="ORF">BDM02DRAFT_2889090</name>
</gene>
<accession>A0ACB6ZB90</accession>
<dbReference type="EMBL" id="MU118048">
    <property type="protein sequence ID" value="KAF9646804.1"/>
    <property type="molecule type" value="Genomic_DNA"/>
</dbReference>
<reference evidence="1" key="1">
    <citation type="submission" date="2019-10" db="EMBL/GenBank/DDBJ databases">
        <authorList>
            <consortium name="DOE Joint Genome Institute"/>
            <person name="Kuo A."/>
            <person name="Miyauchi S."/>
            <person name="Kiss E."/>
            <person name="Drula E."/>
            <person name="Kohler A."/>
            <person name="Sanchez-Garcia M."/>
            <person name="Andreopoulos B."/>
            <person name="Barry K.W."/>
            <person name="Bonito G."/>
            <person name="Buee M."/>
            <person name="Carver A."/>
            <person name="Chen C."/>
            <person name="Cichocki N."/>
            <person name="Clum A."/>
            <person name="Culley D."/>
            <person name="Crous P.W."/>
            <person name="Fauchery L."/>
            <person name="Girlanda M."/>
            <person name="Hayes R."/>
            <person name="Keri Z."/>
            <person name="Labutti K."/>
            <person name="Lipzen A."/>
            <person name="Lombard V."/>
            <person name="Magnuson J."/>
            <person name="Maillard F."/>
            <person name="Morin E."/>
            <person name="Murat C."/>
            <person name="Nolan M."/>
            <person name="Ohm R."/>
            <person name="Pangilinan J."/>
            <person name="Pereira M."/>
            <person name="Perotto S."/>
            <person name="Peter M."/>
            <person name="Riley R."/>
            <person name="Sitrit Y."/>
            <person name="Stielow B."/>
            <person name="Szollosi G."/>
            <person name="Zifcakova L."/>
            <person name="Stursova M."/>
            <person name="Spatafora J.W."/>
            <person name="Tedersoo L."/>
            <person name="Vaario L.-M."/>
            <person name="Yamada A."/>
            <person name="Yan M."/>
            <person name="Wang P."/>
            <person name="Xu J."/>
            <person name="Bruns T."/>
            <person name="Baldrian P."/>
            <person name="Vilgalys R."/>
            <person name="Henrissat B."/>
            <person name="Grigoriev I.V."/>
            <person name="Hibbett D."/>
            <person name="Nagy L.G."/>
            <person name="Martin F.M."/>
        </authorList>
    </citation>
    <scope>NUCLEOTIDE SEQUENCE</scope>
    <source>
        <strain evidence="1">P2</strain>
    </source>
</reference>
<keyword evidence="2" id="KW-1185">Reference proteome</keyword>
<sequence length="148" mass="16618">MMLPWVQQRYGLRGRTPFNTSTALFLSCPFISPGFGSCYFSSSIPSKNGVSIDIVLGDLPRDPYEGSPMRARQVTDTHLKFKNRIFPIRCVLGRVSVCWARDGNTSRPARCVFNLKYMRKPVSYSASPAHTCLKPTVPLCMKHLTLSI</sequence>
<protein>
    <submittedName>
        <fullName evidence="1">Uncharacterized protein</fullName>
    </submittedName>
</protein>